<evidence type="ECO:0000256" key="4">
    <source>
        <dbReference type="ARBA" id="ARBA00023136"/>
    </source>
</evidence>
<dbReference type="InterPro" id="IPR037185">
    <property type="entry name" value="EmrE-like"/>
</dbReference>
<comment type="subcellular location">
    <subcellularLocation>
        <location evidence="1">Membrane</location>
        <topology evidence="1">Multi-pass membrane protein</topology>
    </subcellularLocation>
</comment>
<feature type="transmembrane region" description="Helical" evidence="7">
    <location>
        <begin position="271"/>
        <end position="290"/>
    </location>
</feature>
<evidence type="ECO:0000256" key="2">
    <source>
        <dbReference type="ARBA" id="ARBA00022692"/>
    </source>
</evidence>
<protein>
    <submittedName>
        <fullName evidence="9">Oidioi.mRNA.OKI2018_I69.chr2.g6325.t1.cds</fullName>
    </submittedName>
</protein>
<dbReference type="InterPro" id="IPR004853">
    <property type="entry name" value="Sugar_P_trans_dom"/>
</dbReference>
<proteinExistence type="inferred from homology"/>
<keyword evidence="3 7" id="KW-1133">Transmembrane helix</keyword>
<feature type="transmembrane region" description="Helical" evidence="7">
    <location>
        <begin position="219"/>
        <end position="238"/>
    </location>
</feature>
<evidence type="ECO:0000256" key="5">
    <source>
        <dbReference type="ARBA" id="ARBA00093767"/>
    </source>
</evidence>
<dbReference type="PANTHER" id="PTHR11132">
    <property type="entry name" value="SOLUTE CARRIER FAMILY 35"/>
    <property type="match status" value="1"/>
</dbReference>
<keyword evidence="4 7" id="KW-0472">Membrane</keyword>
<comment type="similarity">
    <text evidence="6">Belongs to the TPT transporter family. SLC35E subfamily.</text>
</comment>
<name>A0ABN7T9P8_OIKDI</name>
<feature type="transmembrane region" description="Helical" evidence="7">
    <location>
        <begin position="91"/>
        <end position="112"/>
    </location>
</feature>
<keyword evidence="10" id="KW-1185">Reference proteome</keyword>
<evidence type="ECO:0000313" key="9">
    <source>
        <dbReference type="EMBL" id="CAG5112069.1"/>
    </source>
</evidence>
<evidence type="ECO:0000256" key="3">
    <source>
        <dbReference type="ARBA" id="ARBA00022989"/>
    </source>
</evidence>
<keyword evidence="2 7" id="KW-0812">Transmembrane</keyword>
<evidence type="ECO:0000256" key="6">
    <source>
        <dbReference type="ARBA" id="ARBA00093775"/>
    </source>
</evidence>
<comment type="function">
    <text evidence="5">Putative transporter.</text>
</comment>
<sequence>MEAIIVGLGVNYAASLAITFTNKWILTNLPLPSVALVCYHFACTFIALYALQLLGVFAPKHVPAKKILPLSLTFCGSVVLTNLSLKYNTIGTYQVLKCLADPLFIVIQTVFYEKRFSRAIKLTMVPMIAGIVINSANDLMFSKNGTIAALAAVLVTSVYTVWVREKQEELNLTPMQILYYQAPQSCILLLPVLFLELVLSGSEISLSTFIPSDDLTKGMMLVNGLSAFTVNLLTYWIIRHTSVITYATFGKLKLCTTMLIGFIKFNDPLDTYQLFGIILTMLGVFLYTLLKLNIFNHFKMSYSKMINSNHQV</sequence>
<feature type="transmembrane region" description="Helical" evidence="7">
    <location>
        <begin position="124"/>
        <end position="141"/>
    </location>
</feature>
<dbReference type="Pfam" id="PF03151">
    <property type="entry name" value="TPT"/>
    <property type="match status" value="1"/>
</dbReference>
<dbReference type="Proteomes" id="UP001158576">
    <property type="component" value="Chromosome 2"/>
</dbReference>
<dbReference type="SUPFAM" id="SSF103481">
    <property type="entry name" value="Multidrug resistance efflux transporter EmrE"/>
    <property type="match status" value="1"/>
</dbReference>
<gene>
    <name evidence="9" type="ORF">OKIOD_LOCUS15090</name>
</gene>
<dbReference type="EMBL" id="OU015567">
    <property type="protein sequence ID" value="CAG5112069.1"/>
    <property type="molecule type" value="Genomic_DNA"/>
</dbReference>
<accession>A0ABN7T9P8</accession>
<feature type="domain" description="Sugar phosphate transporter" evidence="8">
    <location>
        <begin position="9"/>
        <end position="287"/>
    </location>
</feature>
<evidence type="ECO:0000259" key="8">
    <source>
        <dbReference type="Pfam" id="PF03151"/>
    </source>
</evidence>
<evidence type="ECO:0000256" key="1">
    <source>
        <dbReference type="ARBA" id="ARBA00004141"/>
    </source>
</evidence>
<organism evidence="9 10">
    <name type="scientific">Oikopleura dioica</name>
    <name type="common">Tunicate</name>
    <dbReference type="NCBI Taxonomy" id="34765"/>
    <lineage>
        <taxon>Eukaryota</taxon>
        <taxon>Metazoa</taxon>
        <taxon>Chordata</taxon>
        <taxon>Tunicata</taxon>
        <taxon>Appendicularia</taxon>
        <taxon>Copelata</taxon>
        <taxon>Oikopleuridae</taxon>
        <taxon>Oikopleura</taxon>
    </lineage>
</organism>
<dbReference type="InterPro" id="IPR050186">
    <property type="entry name" value="TPT_transporter"/>
</dbReference>
<feature type="transmembrane region" description="Helical" evidence="7">
    <location>
        <begin position="243"/>
        <end position="265"/>
    </location>
</feature>
<evidence type="ECO:0000256" key="7">
    <source>
        <dbReference type="SAM" id="Phobius"/>
    </source>
</evidence>
<feature type="transmembrane region" description="Helical" evidence="7">
    <location>
        <begin position="147"/>
        <end position="165"/>
    </location>
</feature>
<feature type="transmembrane region" description="Helical" evidence="7">
    <location>
        <begin position="177"/>
        <end position="199"/>
    </location>
</feature>
<feature type="transmembrane region" description="Helical" evidence="7">
    <location>
        <begin position="31"/>
        <end position="55"/>
    </location>
</feature>
<reference evidence="9 10" key="1">
    <citation type="submission" date="2021-04" db="EMBL/GenBank/DDBJ databases">
        <authorList>
            <person name="Bliznina A."/>
        </authorList>
    </citation>
    <scope>NUCLEOTIDE SEQUENCE [LARGE SCALE GENOMIC DNA]</scope>
</reference>
<evidence type="ECO:0000313" key="10">
    <source>
        <dbReference type="Proteomes" id="UP001158576"/>
    </source>
</evidence>